<evidence type="ECO:0000313" key="2">
    <source>
        <dbReference type="EMBL" id="MBB5987360.1"/>
    </source>
</evidence>
<comment type="caution">
    <text evidence="2">The sequence shown here is derived from an EMBL/GenBank/DDBJ whole genome shotgun (WGS) entry which is preliminary data.</text>
</comment>
<dbReference type="RefSeq" id="WP_184155854.1">
    <property type="nucleotide sequence ID" value="NZ_JACHKA010000001.1"/>
</dbReference>
<keyword evidence="2" id="KW-0378">Hydrolase</keyword>
<dbReference type="SUPFAM" id="SSF53474">
    <property type="entry name" value="alpha/beta-Hydrolases"/>
    <property type="match status" value="1"/>
</dbReference>
<proteinExistence type="predicted"/>
<name>A0ABR6NJA3_9SPHN</name>
<dbReference type="InterPro" id="IPR029058">
    <property type="entry name" value="AB_hydrolase_fold"/>
</dbReference>
<evidence type="ECO:0000256" key="1">
    <source>
        <dbReference type="SAM" id="SignalP"/>
    </source>
</evidence>
<keyword evidence="3" id="KW-1185">Reference proteome</keyword>
<dbReference type="GO" id="GO:0004180">
    <property type="term" value="F:carboxypeptidase activity"/>
    <property type="evidence" value="ECO:0007669"/>
    <property type="project" value="UniProtKB-KW"/>
</dbReference>
<feature type="signal peptide" evidence="1">
    <location>
        <begin position="1"/>
        <end position="20"/>
    </location>
</feature>
<feature type="chain" id="PRO_5047523667" evidence="1">
    <location>
        <begin position="21"/>
        <end position="517"/>
    </location>
</feature>
<reference evidence="2 3" key="1">
    <citation type="submission" date="2020-08" db="EMBL/GenBank/DDBJ databases">
        <title>Exploring microbial biodiversity for novel pathways involved in the catabolism of aromatic compounds derived from lignin.</title>
        <authorList>
            <person name="Elkins J."/>
        </authorList>
    </citation>
    <scope>NUCLEOTIDE SEQUENCE [LARGE SCALE GENOMIC DNA]</scope>
    <source>
        <strain evidence="2 3">B1D3A</strain>
    </source>
</reference>
<organism evidence="2 3">
    <name type="scientific">Sphingobium lignivorans</name>
    <dbReference type="NCBI Taxonomy" id="2735886"/>
    <lineage>
        <taxon>Bacteria</taxon>
        <taxon>Pseudomonadati</taxon>
        <taxon>Pseudomonadota</taxon>
        <taxon>Alphaproteobacteria</taxon>
        <taxon>Sphingomonadales</taxon>
        <taxon>Sphingomonadaceae</taxon>
        <taxon>Sphingobium</taxon>
    </lineage>
</organism>
<dbReference type="Pfam" id="PF00450">
    <property type="entry name" value="Peptidase_S10"/>
    <property type="match status" value="1"/>
</dbReference>
<sequence>MRFRFLLAAAALAVFQPAFAQSGDETNPAKLQAKEEAKQIAEHWASAPIEEVEKSYDSKVTVDGRVVSYKATAGTLTLRDAKGKPQHSIFYTAYTAPGANRPITFLFNGGPGSSSLWLRMGSFAPERVYTTDPVAVPPPPYQAGPNSDTLIGTTDLVFIDAPGAGYSRMLGDAKGSDFYGVDQDVAAFTKAIKRYITRNKRWASPRYVLGESYGTTRAGALAYSMEDEGMSLNGVMLLSTILNYGVRQSGFDNIHVGYLPSYAATAWYHNRIPNRPADLATFVQQARDFATGPYAAALAKGSDIAPQEFDSIAQQLAGFTGLSVDYIKSANLRVDLSRFRKELLRDRRETVGRFDSRYIGIDADAAGEGPEFDASSTGITGIYISSFMDQLTRKFGYETNLEYRRSAREGGDFNWDFSHREPEGRRQGLADTSVDLSAAMRINPHLRVLSLNGYYDMATPFHTTELAIKHLMLPPALMKNVTFTYYDGGHMMYLNPQALHQLRLDVQRFIEAGGKAG</sequence>
<dbReference type="Proteomes" id="UP001138540">
    <property type="component" value="Unassembled WGS sequence"/>
</dbReference>
<keyword evidence="2" id="KW-0645">Protease</keyword>
<keyword evidence="1" id="KW-0732">Signal</keyword>
<dbReference type="EMBL" id="JACHKA010000001">
    <property type="protein sequence ID" value="MBB5987360.1"/>
    <property type="molecule type" value="Genomic_DNA"/>
</dbReference>
<dbReference type="Gene3D" id="3.40.50.1820">
    <property type="entry name" value="alpha/beta hydrolase"/>
    <property type="match status" value="1"/>
</dbReference>
<dbReference type="InterPro" id="IPR001563">
    <property type="entry name" value="Peptidase_S10"/>
</dbReference>
<keyword evidence="2" id="KW-0121">Carboxypeptidase</keyword>
<evidence type="ECO:0000313" key="3">
    <source>
        <dbReference type="Proteomes" id="UP001138540"/>
    </source>
</evidence>
<gene>
    <name evidence="2" type="ORF">HNP60_003334</name>
</gene>
<accession>A0ABR6NJA3</accession>
<protein>
    <submittedName>
        <fullName evidence="2">Carboxypeptidase C (Cathepsin A)</fullName>
    </submittedName>
</protein>